<keyword evidence="3" id="KW-1185">Reference proteome</keyword>
<evidence type="ECO:0000313" key="3">
    <source>
        <dbReference type="Proteomes" id="UP001303115"/>
    </source>
</evidence>
<dbReference type="EMBL" id="MU854417">
    <property type="protein sequence ID" value="KAK4038872.1"/>
    <property type="molecule type" value="Genomic_DNA"/>
</dbReference>
<proteinExistence type="predicted"/>
<reference evidence="3" key="1">
    <citation type="journal article" date="2023" name="Mol. Phylogenet. Evol.">
        <title>Genome-scale phylogeny and comparative genomics of the fungal order Sordariales.</title>
        <authorList>
            <person name="Hensen N."/>
            <person name="Bonometti L."/>
            <person name="Westerberg I."/>
            <person name="Brannstrom I.O."/>
            <person name="Guillou S."/>
            <person name="Cros-Aarteil S."/>
            <person name="Calhoun S."/>
            <person name="Haridas S."/>
            <person name="Kuo A."/>
            <person name="Mondo S."/>
            <person name="Pangilinan J."/>
            <person name="Riley R."/>
            <person name="LaButti K."/>
            <person name="Andreopoulos B."/>
            <person name="Lipzen A."/>
            <person name="Chen C."/>
            <person name="Yan M."/>
            <person name="Daum C."/>
            <person name="Ng V."/>
            <person name="Clum A."/>
            <person name="Steindorff A."/>
            <person name="Ohm R.A."/>
            <person name="Martin F."/>
            <person name="Silar P."/>
            <person name="Natvig D.O."/>
            <person name="Lalanne C."/>
            <person name="Gautier V."/>
            <person name="Ament-Velasquez S.L."/>
            <person name="Kruys A."/>
            <person name="Hutchinson M.I."/>
            <person name="Powell A.J."/>
            <person name="Barry K."/>
            <person name="Miller A.N."/>
            <person name="Grigoriev I.V."/>
            <person name="Debuchy R."/>
            <person name="Gladieux P."/>
            <person name="Hiltunen Thoren M."/>
            <person name="Johannesson H."/>
        </authorList>
    </citation>
    <scope>NUCLEOTIDE SEQUENCE [LARGE SCALE GENOMIC DNA]</scope>
    <source>
        <strain evidence="3">CBS 284.82</strain>
    </source>
</reference>
<gene>
    <name evidence="2" type="ORF">C8A01DRAFT_17077</name>
</gene>
<dbReference type="Proteomes" id="UP001303115">
    <property type="component" value="Unassembled WGS sequence"/>
</dbReference>
<accession>A0AAN6SQH8</accession>
<feature type="compositionally biased region" description="Basic residues" evidence="1">
    <location>
        <begin position="14"/>
        <end position="26"/>
    </location>
</feature>
<name>A0AAN6SQH8_9PEZI</name>
<organism evidence="2 3">
    <name type="scientific">Parachaetomium inaequale</name>
    <dbReference type="NCBI Taxonomy" id="2588326"/>
    <lineage>
        <taxon>Eukaryota</taxon>
        <taxon>Fungi</taxon>
        <taxon>Dikarya</taxon>
        <taxon>Ascomycota</taxon>
        <taxon>Pezizomycotina</taxon>
        <taxon>Sordariomycetes</taxon>
        <taxon>Sordariomycetidae</taxon>
        <taxon>Sordariales</taxon>
        <taxon>Chaetomiaceae</taxon>
        <taxon>Parachaetomium</taxon>
    </lineage>
</organism>
<sequence>MFAALVGVSGHTGGKTHKHAPSHGSRRNTTTHPKATKTARIQRPVAIGAITYSFLFVVNELQVDYEPLPGQDRPLTDQWLNTIPPQQAGAYIGELVGTVFRYQDGVISPAHGYLWHRPSMGLEGRIVRVNQANVIDGYPVLYRAQTVFACSPLLPMIVTDGDASLGYTFPRRICSCNHMYDDERCSTWSHLHFGSGDDNSRGEISYVNSYASGDPFVAGKDPSWVPSLVPSVYRNTKPSAGPSRGLSGELPIILALMGFHGKPGRASDVFRDRKWNLGQWVGSNRASSYLPKSGESPRGLFVQVCADNLVDGQEDCEENNIPVEVWEQALQDLEYRTILVQG</sequence>
<comment type="caution">
    <text evidence="2">The sequence shown here is derived from an EMBL/GenBank/DDBJ whole genome shotgun (WGS) entry which is preliminary data.</text>
</comment>
<feature type="region of interest" description="Disordered" evidence="1">
    <location>
        <begin position="7"/>
        <end position="38"/>
    </location>
</feature>
<evidence type="ECO:0000256" key="1">
    <source>
        <dbReference type="SAM" id="MobiDB-lite"/>
    </source>
</evidence>
<evidence type="ECO:0000313" key="2">
    <source>
        <dbReference type="EMBL" id="KAK4038872.1"/>
    </source>
</evidence>
<protein>
    <submittedName>
        <fullName evidence="2">Uncharacterized protein</fullName>
    </submittedName>
</protein>
<dbReference type="AlphaFoldDB" id="A0AAN6SQH8"/>